<reference evidence="2" key="1">
    <citation type="journal article" date="2014" name="Sci. Data">
        <title>Genomes of diverse isolates of the marine cyanobacterium Prochlorococcus.</title>
        <authorList>
            <person name="Biller S."/>
            <person name="Berube P."/>
            <person name="Thompson J."/>
            <person name="Kelly L."/>
            <person name="Roggensack S."/>
            <person name="Awad L."/>
            <person name="Roache-Johnson K."/>
            <person name="Ding H."/>
            <person name="Giovannoni S.J."/>
            <person name="Moore L.R."/>
            <person name="Chisholm S.W."/>
        </authorList>
    </citation>
    <scope>NUCLEOTIDE SEQUENCE [LARGE SCALE GENOMIC DNA]</scope>
</reference>
<dbReference type="SUPFAM" id="SSF144010">
    <property type="entry name" value="CofE-like"/>
    <property type="match status" value="1"/>
</dbReference>
<organism evidence="1 2">
    <name type="scientific">Prochlorococcus marinus str. MIT 9116</name>
    <dbReference type="NCBI Taxonomy" id="167544"/>
    <lineage>
        <taxon>Bacteria</taxon>
        <taxon>Bacillati</taxon>
        <taxon>Cyanobacteriota</taxon>
        <taxon>Cyanophyceae</taxon>
        <taxon>Synechococcales</taxon>
        <taxon>Prochlorococcaceae</taxon>
        <taxon>Prochlorococcus</taxon>
    </lineage>
</organism>
<name>A0A0A1ZL39_PROMR</name>
<accession>A0A0A1ZL39</accession>
<gene>
    <name evidence="1" type="ORF">EU93_1481</name>
</gene>
<evidence type="ECO:0000313" key="2">
    <source>
        <dbReference type="Proteomes" id="UP000030491"/>
    </source>
</evidence>
<protein>
    <submittedName>
        <fullName evidence="1">ABC-type sugar transport system</fullName>
    </submittedName>
</protein>
<dbReference type="Proteomes" id="UP000030491">
    <property type="component" value="Unassembled WGS sequence"/>
</dbReference>
<keyword evidence="1" id="KW-0813">Transport</keyword>
<dbReference type="EMBL" id="JNAJ01000017">
    <property type="protein sequence ID" value="KGF90312.1"/>
    <property type="molecule type" value="Genomic_DNA"/>
</dbReference>
<keyword evidence="1" id="KW-0762">Sugar transport</keyword>
<dbReference type="OrthoDB" id="9763290at2"/>
<sequence>MILVNILLVLLVFLIISDFYIQKSPKSKLILEPLNYKIKKKDGLNELTIDFKITNKSKTKETMVTSINFELDFLKSKGNDYFQNLNYQEDIYIYDKNKEKNLNNYWPTTIIKSNSDLFIKVVFKFSNNNFRKKIKYVWLKVFWDNYGHFGIKKRKDCFLINLDGQKRGPKEVFEIPINNKYNALAIKTDLLGSFDDPVHTVIENCKGIVEKNDILTIGESPLAIMQNRYISPQNLEYSLFSKALCYFFHPTSSLATACGMQLLINKIGVTRITFSLIVGFLFKLVSIKGIFYRLTGSESSLIDDISGTVTPYDKSIVMGPLNADIFCKELSKYLRIDVAVVDVNDLGGVKILASSNKTINKILKRNLISNPAGNGDEKTPIVLIRKIIK</sequence>
<dbReference type="RefSeq" id="WP_032514281.1">
    <property type="nucleotide sequence ID" value="NZ_JNAJ01000017.1"/>
</dbReference>
<comment type="caution">
    <text evidence="1">The sequence shown here is derived from an EMBL/GenBank/DDBJ whole genome shotgun (WGS) entry which is preliminary data.</text>
</comment>
<proteinExistence type="predicted"/>
<evidence type="ECO:0000313" key="1">
    <source>
        <dbReference type="EMBL" id="KGF90312.1"/>
    </source>
</evidence>
<dbReference type="AlphaFoldDB" id="A0A0A1ZL39"/>